<dbReference type="OrthoDB" id="5293195at2"/>
<feature type="modified residue" description="4-aspartylphosphate" evidence="1">
    <location>
        <position position="57"/>
    </location>
</feature>
<keyword evidence="1" id="KW-0597">Phosphoprotein</keyword>
<dbReference type="EMBL" id="CP017834">
    <property type="protein sequence ID" value="APJ03166.1"/>
    <property type="molecule type" value="Genomic_DNA"/>
</dbReference>
<evidence type="ECO:0000313" key="4">
    <source>
        <dbReference type="Proteomes" id="UP000184731"/>
    </source>
</evidence>
<dbReference type="Proteomes" id="UP000184731">
    <property type="component" value="Chromosome"/>
</dbReference>
<dbReference type="RefSeq" id="WP_148696892.1">
    <property type="nucleotide sequence ID" value="NZ_CP017834.1"/>
</dbReference>
<dbReference type="STRING" id="1915309.AXG55_04305"/>
<dbReference type="PANTHER" id="PTHR43228:SF1">
    <property type="entry name" value="TWO-COMPONENT RESPONSE REGULATOR ARR22"/>
    <property type="match status" value="1"/>
</dbReference>
<accession>A0A1L4CYY3</accession>
<dbReference type="InterPro" id="IPR011006">
    <property type="entry name" value="CheY-like_superfamily"/>
</dbReference>
<dbReference type="InterPro" id="IPR052048">
    <property type="entry name" value="ST_Response_Regulator"/>
</dbReference>
<dbReference type="GO" id="GO:0000160">
    <property type="term" value="P:phosphorelay signal transduction system"/>
    <property type="evidence" value="ECO:0007669"/>
    <property type="project" value="InterPro"/>
</dbReference>
<dbReference type="Pfam" id="PF00072">
    <property type="entry name" value="Response_reg"/>
    <property type="match status" value="1"/>
</dbReference>
<gene>
    <name evidence="3" type="ORF">AXG55_04305</name>
</gene>
<proteinExistence type="predicted"/>
<organism evidence="3 4">
    <name type="scientific">Silvanigrella aquatica</name>
    <dbReference type="NCBI Taxonomy" id="1915309"/>
    <lineage>
        <taxon>Bacteria</taxon>
        <taxon>Pseudomonadati</taxon>
        <taxon>Bdellovibrionota</taxon>
        <taxon>Oligoflexia</taxon>
        <taxon>Silvanigrellales</taxon>
        <taxon>Silvanigrellaceae</taxon>
        <taxon>Silvanigrella</taxon>
    </lineage>
</organism>
<dbReference type="InterPro" id="IPR001789">
    <property type="entry name" value="Sig_transdc_resp-reg_receiver"/>
</dbReference>
<dbReference type="PROSITE" id="PS50110">
    <property type="entry name" value="RESPONSE_REGULATORY"/>
    <property type="match status" value="1"/>
</dbReference>
<keyword evidence="4" id="KW-1185">Reference proteome</keyword>
<feature type="domain" description="Response regulatory" evidence="2">
    <location>
        <begin position="8"/>
        <end position="122"/>
    </location>
</feature>
<name>A0A1L4CYY3_9BACT</name>
<dbReference type="AlphaFoldDB" id="A0A1L4CYY3"/>
<evidence type="ECO:0000256" key="1">
    <source>
        <dbReference type="PROSITE-ProRule" id="PRU00169"/>
    </source>
</evidence>
<dbReference type="Gene3D" id="3.40.50.2300">
    <property type="match status" value="1"/>
</dbReference>
<reference evidence="3 4" key="1">
    <citation type="submission" date="2016-10" db="EMBL/GenBank/DDBJ databases">
        <title>Silvanigrella aquatica sp. nov., isolated from a freshwater lake located in the Black Forest, Germany, description of Silvanigrellaceae fam. nov., Silvanigrellales ord. nov., reclassification of the order Bdellovibrionales in the class Oligoflexia, reclassification of the families Bacteriovoracaceae and Halobacteriovoraceae in the new order Bacteriovoracales ord. nov., and reclassification of the family Pseudobacteriovoracaceae in the order Oligoflexiales.</title>
        <authorList>
            <person name="Hahn M.W."/>
            <person name="Schmidt J."/>
            <person name="Koll U."/>
            <person name="Rohde M."/>
            <person name="Verbag S."/>
            <person name="Pitt A."/>
            <person name="Nakai R."/>
            <person name="Naganuma T."/>
            <person name="Lang E."/>
        </authorList>
    </citation>
    <scope>NUCLEOTIDE SEQUENCE [LARGE SCALE GENOMIC DNA]</scope>
    <source>
        <strain evidence="3 4">MWH-Nonnen-W8red</strain>
    </source>
</reference>
<dbReference type="PANTHER" id="PTHR43228">
    <property type="entry name" value="TWO-COMPONENT RESPONSE REGULATOR"/>
    <property type="match status" value="1"/>
</dbReference>
<protein>
    <recommendedName>
        <fullName evidence="2">Response regulatory domain-containing protein</fullName>
    </recommendedName>
</protein>
<evidence type="ECO:0000259" key="2">
    <source>
        <dbReference type="PROSITE" id="PS50110"/>
    </source>
</evidence>
<dbReference type="SUPFAM" id="SSF52172">
    <property type="entry name" value="CheY-like"/>
    <property type="match status" value="1"/>
</dbReference>
<dbReference type="CDD" id="cd00156">
    <property type="entry name" value="REC"/>
    <property type="match status" value="1"/>
</dbReference>
<dbReference type="SMART" id="SM00448">
    <property type="entry name" value="REC"/>
    <property type="match status" value="1"/>
</dbReference>
<sequence length="244" mass="27418">MGHLKGRLVLVVDDEPDLREMLVSELENAQTKTLEAKNGREALQIVKNEKIDLVISDIRMPGGNGIEFLDGAKSLNLKKPVFIFITAFADITKEEIYAHGAEGLITKPFDLPNLLELLEWLSTPPIERYALKPKIEAPKHIKLSQHQNNSTEIIMGRGGALLHTGKEIHEAGSYVHFHITFSNTKELAGIGEVLWNGCANNMGEYCAGVEFRYFTDETRDFGIEILEQSTSKEYVPERKEKLDI</sequence>
<dbReference type="KEGG" id="saqi:AXG55_04305"/>
<evidence type="ECO:0000313" key="3">
    <source>
        <dbReference type="EMBL" id="APJ03166.1"/>
    </source>
</evidence>